<keyword evidence="5 9" id="KW-0479">Metal-binding</keyword>
<evidence type="ECO:0000259" key="14">
    <source>
        <dbReference type="Pfam" id="PF01676"/>
    </source>
</evidence>
<dbReference type="Pfam" id="PF06415">
    <property type="entry name" value="iPGM_N"/>
    <property type="match status" value="1"/>
</dbReference>
<dbReference type="Gene3D" id="3.40.720.10">
    <property type="entry name" value="Alkaline Phosphatase, subunit A"/>
    <property type="match status" value="1"/>
</dbReference>
<sequence length="510" mass="57229">METKRKVLLIIMDGLGTAPQGRGNAVVLANPRHLSKLWSTNPHTYLLASGEAVGLPRDTKGNSEVGHINMGAGRVVNQTLKRINYSINNKNYFSNNVLNEALNHALRHNSNIHILSLVGEGGVHAHTNHLLATLDFLSVKNFNNNVFIHAFTDGRDSKIFESNKSLDKIQAHINKISLGQIATLCGRAWAMDRNQNWDRIKKAYDLLTKNTGQYCSTYQNCLNEAHRRNISDEYIEPTVLIKNSNIQRNDVVLFLNFRPDRALQLTQSFVDRDFKHFQQEDIQPIFFASMIEYRKKYPSKVLFPKQYINFPVGNVIASYNLRQLRIAESEKFPHVTYFFNGGTAIKYLGEDRIEVPSPSVPTYDLAPEMSALKVTEVLLSRINQNIYDFIVVNFANADMVGHTGNIPATIKAVSTVDYCVNKLVEEFTRSGGVVLITADHGNAEELVDIDSGKVNTEHSYNPVPFIIVGLKNRSTRLKYGALKDIAPTILDLMDLTIPSEMSGISLLPSL</sequence>
<evidence type="ECO:0000256" key="4">
    <source>
        <dbReference type="ARBA" id="ARBA00008819"/>
    </source>
</evidence>
<comment type="similarity">
    <text evidence="4 9">Belongs to the BPG-independent phosphoglycerate mutase family.</text>
</comment>
<comment type="cofactor">
    <cofactor evidence="9">
        <name>Mn(2+)</name>
        <dbReference type="ChEBI" id="CHEBI:29035"/>
    </cofactor>
    <text evidence="9">Binds 2 manganese ions per subunit.</text>
</comment>
<dbReference type="GO" id="GO:0005829">
    <property type="term" value="C:cytosol"/>
    <property type="evidence" value="ECO:0007669"/>
    <property type="project" value="TreeGrafter"/>
</dbReference>
<feature type="binding site" evidence="9 13">
    <location>
        <position position="402"/>
    </location>
    <ligand>
        <name>Mn(2+)</name>
        <dbReference type="ChEBI" id="CHEBI:29035"/>
        <label>1</label>
    </ligand>
</feature>
<protein>
    <recommendedName>
        <fullName evidence="9 10">2,3-bisphosphoglycerate-independent phosphoglycerate mutase</fullName>
        <shortName evidence="9">BPG-independent PGAM</shortName>
        <shortName evidence="9">Phosphoglyceromutase</shortName>
        <shortName evidence="9">iPGM</shortName>
        <ecNumber evidence="9 10">5.4.2.12</ecNumber>
    </recommendedName>
</protein>
<accession>A0A847VDB8</accession>
<keyword evidence="8 9" id="KW-0413">Isomerase</keyword>
<comment type="caution">
    <text evidence="16">The sequence shown here is derived from an EMBL/GenBank/DDBJ whole genome shotgun (WGS) entry which is preliminary data.</text>
</comment>
<feature type="active site" description="Phosphoserine intermediate" evidence="9 11">
    <location>
        <position position="63"/>
    </location>
</feature>
<dbReference type="PANTHER" id="PTHR31637:SF0">
    <property type="entry name" value="2,3-BISPHOSPHOGLYCERATE-INDEPENDENT PHOSPHOGLYCERATE MUTASE"/>
    <property type="match status" value="1"/>
</dbReference>
<name>A0A847VDB8_9BACT</name>
<dbReference type="FunFam" id="3.40.1450.10:FF:000002">
    <property type="entry name" value="2,3-bisphosphoglycerate-independent phosphoglycerate mutase"/>
    <property type="match status" value="1"/>
</dbReference>
<feature type="binding site" evidence="9 12">
    <location>
        <position position="193"/>
    </location>
    <ligand>
        <name>substrate</name>
    </ligand>
</feature>
<feature type="binding site" evidence="9 12">
    <location>
        <begin position="258"/>
        <end position="261"/>
    </location>
    <ligand>
        <name>substrate</name>
    </ligand>
</feature>
<evidence type="ECO:0000256" key="7">
    <source>
        <dbReference type="ARBA" id="ARBA00023211"/>
    </source>
</evidence>
<feature type="binding site" evidence="9 13">
    <location>
        <position position="458"/>
    </location>
    <ligand>
        <name>Mn(2+)</name>
        <dbReference type="ChEBI" id="CHEBI:29035"/>
        <label>1</label>
    </ligand>
</feature>
<keyword evidence="7 9" id="KW-0464">Manganese</keyword>
<dbReference type="Gene3D" id="3.40.1450.10">
    <property type="entry name" value="BPG-independent phosphoglycerate mutase, domain B"/>
    <property type="match status" value="1"/>
</dbReference>
<dbReference type="InterPro" id="IPR036646">
    <property type="entry name" value="PGAM_B_sf"/>
</dbReference>
<evidence type="ECO:0000259" key="15">
    <source>
        <dbReference type="Pfam" id="PF06415"/>
    </source>
</evidence>
<evidence type="ECO:0000256" key="10">
    <source>
        <dbReference type="NCBIfam" id="TIGR01307"/>
    </source>
</evidence>
<dbReference type="AlphaFoldDB" id="A0A847VDB8"/>
<evidence type="ECO:0000256" key="5">
    <source>
        <dbReference type="ARBA" id="ARBA00022723"/>
    </source>
</evidence>
<organism evidence="16 17">
    <name type="scientific">Candidatus Dojkabacteria bacterium</name>
    <dbReference type="NCBI Taxonomy" id="2099670"/>
    <lineage>
        <taxon>Bacteria</taxon>
        <taxon>Candidatus Dojkabacteria</taxon>
    </lineage>
</organism>
<evidence type="ECO:0000256" key="12">
    <source>
        <dbReference type="PIRSR" id="PIRSR001492-2"/>
    </source>
</evidence>
<evidence type="ECO:0000256" key="1">
    <source>
        <dbReference type="ARBA" id="ARBA00000370"/>
    </source>
</evidence>
<dbReference type="Proteomes" id="UP000564033">
    <property type="component" value="Unassembled WGS sequence"/>
</dbReference>
<dbReference type="PANTHER" id="PTHR31637">
    <property type="entry name" value="2,3-BISPHOSPHOGLYCERATE-INDEPENDENT PHOSPHOGLYCERATE MUTASE"/>
    <property type="match status" value="1"/>
</dbReference>
<reference evidence="16 17" key="1">
    <citation type="journal article" date="2020" name="Biotechnol. Biofuels">
        <title>New insights from the biogas microbiome by comprehensive genome-resolved metagenomics of nearly 1600 species originating from multiple anaerobic digesters.</title>
        <authorList>
            <person name="Campanaro S."/>
            <person name="Treu L."/>
            <person name="Rodriguez-R L.M."/>
            <person name="Kovalovszki A."/>
            <person name="Ziels R.M."/>
            <person name="Maus I."/>
            <person name="Zhu X."/>
            <person name="Kougias P.G."/>
            <person name="Basile A."/>
            <person name="Luo G."/>
            <person name="Schluter A."/>
            <person name="Konstantinidis K.T."/>
            <person name="Angelidaki I."/>
        </authorList>
    </citation>
    <scope>NUCLEOTIDE SEQUENCE [LARGE SCALE GENOMIC DNA]</scope>
    <source>
        <strain evidence="16">AS19jrsBPTG_9</strain>
    </source>
</reference>
<dbReference type="PIRSF" id="PIRSF001492">
    <property type="entry name" value="IPGAM"/>
    <property type="match status" value="1"/>
</dbReference>
<dbReference type="SUPFAM" id="SSF64158">
    <property type="entry name" value="2,3-Bisphosphoglycerate-independent phosphoglycerate mutase, substrate-binding domain"/>
    <property type="match status" value="1"/>
</dbReference>
<gene>
    <name evidence="9" type="primary">gpmI</name>
    <name evidence="16" type="ORF">GX888_01425</name>
</gene>
<dbReference type="EC" id="5.4.2.12" evidence="9 10"/>
<dbReference type="UniPathway" id="UPA00109">
    <property type="reaction ID" value="UER00186"/>
</dbReference>
<feature type="binding site" evidence="9 12">
    <location>
        <position position="331"/>
    </location>
    <ligand>
        <name>substrate</name>
    </ligand>
</feature>
<evidence type="ECO:0000313" key="16">
    <source>
        <dbReference type="EMBL" id="NLZ24395.1"/>
    </source>
</evidence>
<dbReference type="GO" id="GO:0030145">
    <property type="term" value="F:manganese ion binding"/>
    <property type="evidence" value="ECO:0007669"/>
    <property type="project" value="UniProtKB-UniRule"/>
</dbReference>
<dbReference type="NCBIfam" id="TIGR01307">
    <property type="entry name" value="pgm_bpd_ind"/>
    <property type="match status" value="1"/>
</dbReference>
<feature type="binding site" evidence="9 13">
    <location>
        <position position="440"/>
    </location>
    <ligand>
        <name>Mn(2+)</name>
        <dbReference type="ChEBI" id="CHEBI:29035"/>
        <label>2</label>
    </ligand>
</feature>
<dbReference type="SUPFAM" id="SSF53649">
    <property type="entry name" value="Alkaline phosphatase-like"/>
    <property type="match status" value="1"/>
</dbReference>
<evidence type="ECO:0000256" key="3">
    <source>
        <dbReference type="ARBA" id="ARBA00004798"/>
    </source>
</evidence>
<dbReference type="EMBL" id="JAAZIL010000039">
    <property type="protein sequence ID" value="NLZ24395.1"/>
    <property type="molecule type" value="Genomic_DNA"/>
</dbReference>
<dbReference type="Pfam" id="PF01676">
    <property type="entry name" value="Metalloenzyme"/>
    <property type="match status" value="1"/>
</dbReference>
<comment type="pathway">
    <text evidence="3 9">Carbohydrate degradation; glycolysis; pyruvate from D-glyceraldehyde 3-phosphate: step 3/5.</text>
</comment>
<keyword evidence="6 9" id="KW-0324">Glycolysis</keyword>
<evidence type="ECO:0000313" key="17">
    <source>
        <dbReference type="Proteomes" id="UP000564033"/>
    </source>
</evidence>
<dbReference type="InterPro" id="IPR011258">
    <property type="entry name" value="BPG-indep_PGM_N"/>
</dbReference>
<feature type="binding site" evidence="9 13">
    <location>
        <position position="13"/>
    </location>
    <ligand>
        <name>Mn(2+)</name>
        <dbReference type="ChEBI" id="CHEBI:29035"/>
        <label>2</label>
    </ligand>
</feature>
<dbReference type="HAMAP" id="MF_01038">
    <property type="entry name" value="GpmI"/>
    <property type="match status" value="1"/>
</dbReference>
<comment type="subunit">
    <text evidence="9">Monomer.</text>
</comment>
<dbReference type="GO" id="GO:0006096">
    <property type="term" value="P:glycolytic process"/>
    <property type="evidence" value="ECO:0007669"/>
    <property type="project" value="UniProtKB-UniRule"/>
</dbReference>
<evidence type="ECO:0000256" key="2">
    <source>
        <dbReference type="ARBA" id="ARBA00002315"/>
    </source>
</evidence>
<evidence type="ECO:0000256" key="13">
    <source>
        <dbReference type="PIRSR" id="PIRSR001492-3"/>
    </source>
</evidence>
<dbReference type="InterPro" id="IPR005995">
    <property type="entry name" value="Pgm_bpd_ind"/>
</dbReference>
<dbReference type="CDD" id="cd16010">
    <property type="entry name" value="iPGM"/>
    <property type="match status" value="1"/>
</dbReference>
<dbReference type="InterPro" id="IPR006124">
    <property type="entry name" value="Metalloenzyme"/>
</dbReference>
<dbReference type="GO" id="GO:0006007">
    <property type="term" value="P:glucose catabolic process"/>
    <property type="evidence" value="ECO:0007669"/>
    <property type="project" value="InterPro"/>
</dbReference>
<proteinExistence type="inferred from homology"/>
<dbReference type="GO" id="GO:0004619">
    <property type="term" value="F:phosphoglycerate mutase activity"/>
    <property type="evidence" value="ECO:0007669"/>
    <property type="project" value="UniProtKB-UniRule"/>
</dbReference>
<feature type="binding site" evidence="9 13">
    <location>
        <position position="398"/>
    </location>
    <ligand>
        <name>Mn(2+)</name>
        <dbReference type="ChEBI" id="CHEBI:29035"/>
        <label>1</label>
    </ligand>
</feature>
<dbReference type="InterPro" id="IPR017850">
    <property type="entry name" value="Alkaline_phosphatase_core_sf"/>
</dbReference>
<evidence type="ECO:0000256" key="8">
    <source>
        <dbReference type="ARBA" id="ARBA00023235"/>
    </source>
</evidence>
<feature type="domain" description="BPG-independent PGAM N-terminal" evidence="15">
    <location>
        <begin position="83"/>
        <end position="294"/>
    </location>
</feature>
<evidence type="ECO:0000256" key="11">
    <source>
        <dbReference type="PIRSR" id="PIRSR001492-1"/>
    </source>
</evidence>
<feature type="binding site" evidence="9 12">
    <location>
        <begin position="155"/>
        <end position="156"/>
    </location>
    <ligand>
        <name>substrate</name>
    </ligand>
</feature>
<evidence type="ECO:0000256" key="6">
    <source>
        <dbReference type="ARBA" id="ARBA00023152"/>
    </source>
</evidence>
<evidence type="ECO:0000256" key="9">
    <source>
        <dbReference type="HAMAP-Rule" id="MF_01038"/>
    </source>
</evidence>
<comment type="function">
    <text evidence="2 9">Catalyzes the interconversion of 2-phosphoglycerate and 3-phosphoglycerate.</text>
</comment>
<feature type="binding site" evidence="9 13">
    <location>
        <position position="63"/>
    </location>
    <ligand>
        <name>Mn(2+)</name>
        <dbReference type="ChEBI" id="CHEBI:29035"/>
        <label>2</label>
    </ligand>
</feature>
<feature type="binding site" evidence="9 12">
    <location>
        <position position="187"/>
    </location>
    <ligand>
        <name>substrate</name>
    </ligand>
</feature>
<feature type="binding site" evidence="9 13">
    <location>
        <position position="439"/>
    </location>
    <ligand>
        <name>Mn(2+)</name>
        <dbReference type="ChEBI" id="CHEBI:29035"/>
        <label>2</label>
    </ligand>
</feature>
<feature type="domain" description="Metalloenzyme" evidence="14">
    <location>
        <begin position="6"/>
        <end position="495"/>
    </location>
</feature>
<feature type="binding site" evidence="9 12">
    <location>
        <position position="124"/>
    </location>
    <ligand>
        <name>substrate</name>
    </ligand>
</feature>
<comment type="catalytic activity">
    <reaction evidence="1 9">
        <text>(2R)-2-phosphoglycerate = (2R)-3-phosphoglycerate</text>
        <dbReference type="Rhea" id="RHEA:15901"/>
        <dbReference type="ChEBI" id="CHEBI:58272"/>
        <dbReference type="ChEBI" id="CHEBI:58289"/>
        <dbReference type="EC" id="5.4.2.12"/>
    </reaction>
</comment>